<keyword evidence="2" id="KW-0413">Isomerase</keyword>
<evidence type="ECO:0000256" key="1">
    <source>
        <dbReference type="ARBA" id="ARBA00007673"/>
    </source>
</evidence>
<evidence type="ECO:0000313" key="3">
    <source>
        <dbReference type="EMBL" id="CAJ1379779.1"/>
    </source>
</evidence>
<dbReference type="InterPro" id="IPR007400">
    <property type="entry name" value="PrpF-like"/>
</dbReference>
<dbReference type="Gene3D" id="3.10.310.10">
    <property type="entry name" value="Diaminopimelate Epimerase, Chain A, domain 1"/>
    <property type="match status" value="2"/>
</dbReference>
<name>A0AA36I2D6_9DINO</name>
<proteinExistence type="inferred from homology"/>
<dbReference type="EMBL" id="CAUJNA010000657">
    <property type="protein sequence ID" value="CAJ1379779.1"/>
    <property type="molecule type" value="Genomic_DNA"/>
</dbReference>
<evidence type="ECO:0000313" key="4">
    <source>
        <dbReference type="Proteomes" id="UP001178507"/>
    </source>
</evidence>
<comment type="similarity">
    <text evidence="1">Belongs to the PrpF family.</text>
</comment>
<keyword evidence="4" id="KW-1185">Reference proteome</keyword>
<dbReference type="Proteomes" id="UP001178507">
    <property type="component" value="Unassembled WGS sequence"/>
</dbReference>
<organism evidence="3 4">
    <name type="scientific">Effrenium voratum</name>
    <dbReference type="NCBI Taxonomy" id="2562239"/>
    <lineage>
        <taxon>Eukaryota</taxon>
        <taxon>Sar</taxon>
        <taxon>Alveolata</taxon>
        <taxon>Dinophyceae</taxon>
        <taxon>Suessiales</taxon>
        <taxon>Symbiodiniaceae</taxon>
        <taxon>Effrenium</taxon>
    </lineage>
</organism>
<accession>A0AA36I2D6</accession>
<dbReference type="AlphaFoldDB" id="A0AA36I2D6"/>
<dbReference type="Pfam" id="PF04303">
    <property type="entry name" value="PrpF"/>
    <property type="match status" value="1"/>
</dbReference>
<gene>
    <name evidence="3" type="ORF">EVOR1521_LOCUS7913</name>
</gene>
<reference evidence="3" key="1">
    <citation type="submission" date="2023-08" db="EMBL/GenBank/DDBJ databases">
        <authorList>
            <person name="Chen Y."/>
            <person name="Shah S."/>
            <person name="Dougan E. K."/>
            <person name="Thang M."/>
            <person name="Chan C."/>
        </authorList>
    </citation>
    <scope>NUCLEOTIDE SEQUENCE</scope>
</reference>
<dbReference type="PANTHER" id="PTHR43709:SF2">
    <property type="entry name" value="DUF453 DOMAIN PROTEIN (AFU_ORTHOLOGUE AFUA_6G00360)"/>
    <property type="match status" value="1"/>
</dbReference>
<protein>
    <recommendedName>
        <fullName evidence="5">PrpF protein</fullName>
    </recommendedName>
</protein>
<dbReference type="GO" id="GO:0016853">
    <property type="term" value="F:isomerase activity"/>
    <property type="evidence" value="ECO:0007669"/>
    <property type="project" value="UniProtKB-KW"/>
</dbReference>
<dbReference type="PANTHER" id="PTHR43709">
    <property type="entry name" value="ACONITATE ISOMERASE-RELATED"/>
    <property type="match status" value="1"/>
</dbReference>
<evidence type="ECO:0008006" key="5">
    <source>
        <dbReference type="Google" id="ProtNLM"/>
    </source>
</evidence>
<sequence length="396" mass="41074">MPFDTLSRVPFVLNRSGTSRGLYLLEKDVPSIGPARNAVLSELMGSGHPQQIGGFGGGCGPTSKVAIVGPHKEPGWVTCYFSQCGVTIADVDTSAGDCGNILAAVGGFAIENNLVAAETGDKTRVKVQSLNTGARYEVDVPMSAKGVQYTGSFCVPGVPGPAAPVRVATRGVAGAQTGRLLPTGQAEESFDLGEGLVVRASIIDFARALVMVDATDIIPHFGYSNLQEVTLQRANCDHAMCSALEKLRLQASQKMGMGDCTGKDAPKLALVAPLEAEGRQGLACRYFVNPGRSEMHPTIAMTAAQAVGAASLLHGSVAMRAVGRLPQSDSGADGASFTFEIQHEKGNFPVSIGTTDAKDAEPMQAEQFATGLPATGLYVTTVMPIAQGSAFLKGSN</sequence>
<comment type="caution">
    <text evidence="3">The sequence shown here is derived from an EMBL/GenBank/DDBJ whole genome shotgun (WGS) entry which is preliminary data.</text>
</comment>
<evidence type="ECO:0000256" key="2">
    <source>
        <dbReference type="ARBA" id="ARBA00023235"/>
    </source>
</evidence>
<dbReference type="SUPFAM" id="SSF54506">
    <property type="entry name" value="Diaminopimelate epimerase-like"/>
    <property type="match status" value="2"/>
</dbReference>